<dbReference type="Proteomes" id="UP000187455">
    <property type="component" value="Unassembled WGS sequence"/>
</dbReference>
<dbReference type="EMBL" id="LSSL01007626">
    <property type="protein sequence ID" value="OLY77857.1"/>
    <property type="molecule type" value="Genomic_DNA"/>
</dbReference>
<gene>
    <name evidence="2" type="ORF">AYI68_g8105</name>
</gene>
<dbReference type="AlphaFoldDB" id="A0A1R0GLV5"/>
<sequence length="208" mass="23022">MSEDFCRTMLTEEEKKKAIYACHNSSKVCYNPPPINEAAHAQSRRRIQLSAQFKSHQNILIIDDPVVDVLNTIRCIMVNVASIATQSRLENFHCGMLSIGKPEQVVESDTSLGKARGQSVGPERRGEEVPNTFQEIGTEQQGFRGESTKRIERFKEEPSASPKRYPDGAATINITSSAIQAEAQPRDPLYINGGGGIPTRKDVHRGGR</sequence>
<proteinExistence type="predicted"/>
<accession>A0A1R0GLV5</accession>
<name>A0A1R0GLV5_9FUNG</name>
<evidence type="ECO:0000313" key="2">
    <source>
        <dbReference type="EMBL" id="OLY77857.1"/>
    </source>
</evidence>
<comment type="caution">
    <text evidence="2">The sequence shown here is derived from an EMBL/GenBank/DDBJ whole genome shotgun (WGS) entry which is preliminary data.</text>
</comment>
<feature type="region of interest" description="Disordered" evidence="1">
    <location>
        <begin position="109"/>
        <end position="130"/>
    </location>
</feature>
<protein>
    <submittedName>
        <fullName evidence="2">Uncharacterized protein</fullName>
    </submittedName>
</protein>
<evidence type="ECO:0000313" key="3">
    <source>
        <dbReference type="Proteomes" id="UP000187455"/>
    </source>
</evidence>
<feature type="region of interest" description="Disordered" evidence="1">
    <location>
        <begin position="177"/>
        <end position="208"/>
    </location>
</feature>
<dbReference type="OrthoDB" id="10530449at2759"/>
<evidence type="ECO:0000256" key="1">
    <source>
        <dbReference type="SAM" id="MobiDB-lite"/>
    </source>
</evidence>
<organism evidence="2 3">
    <name type="scientific">Smittium mucronatum</name>
    <dbReference type="NCBI Taxonomy" id="133383"/>
    <lineage>
        <taxon>Eukaryota</taxon>
        <taxon>Fungi</taxon>
        <taxon>Fungi incertae sedis</taxon>
        <taxon>Zoopagomycota</taxon>
        <taxon>Kickxellomycotina</taxon>
        <taxon>Harpellomycetes</taxon>
        <taxon>Harpellales</taxon>
        <taxon>Legeriomycetaceae</taxon>
        <taxon>Smittium</taxon>
    </lineage>
</organism>
<reference evidence="2 3" key="1">
    <citation type="journal article" date="2016" name="Mol. Biol. Evol.">
        <title>Genome-Wide Survey of Gut Fungi (Harpellales) Reveals the First Horizontally Transferred Ubiquitin Gene from a Mosquito Host.</title>
        <authorList>
            <person name="Wang Y."/>
            <person name="White M.M."/>
            <person name="Kvist S."/>
            <person name="Moncalvo J.M."/>
        </authorList>
    </citation>
    <scope>NUCLEOTIDE SEQUENCE [LARGE SCALE GENOMIC DNA]</scope>
    <source>
        <strain evidence="2 3">ALG-7-W6</strain>
    </source>
</reference>
<keyword evidence="3" id="KW-1185">Reference proteome</keyword>
<feature type="compositionally biased region" description="Basic and acidic residues" evidence="1">
    <location>
        <begin position="199"/>
        <end position="208"/>
    </location>
</feature>